<evidence type="ECO:0000256" key="4">
    <source>
        <dbReference type="ARBA" id="ARBA00022801"/>
    </source>
</evidence>
<evidence type="ECO:0000256" key="3">
    <source>
        <dbReference type="ARBA" id="ARBA00022723"/>
    </source>
</evidence>
<dbReference type="GO" id="GO:0046872">
    <property type="term" value="F:metal ion binding"/>
    <property type="evidence" value="ECO:0007669"/>
    <property type="project" value="UniProtKB-KW"/>
</dbReference>
<evidence type="ECO:0000313" key="8">
    <source>
        <dbReference type="Proteomes" id="UP000048984"/>
    </source>
</evidence>
<evidence type="ECO:0000256" key="2">
    <source>
        <dbReference type="ARBA" id="ARBA00005947"/>
    </source>
</evidence>
<evidence type="ECO:0000259" key="6">
    <source>
        <dbReference type="Pfam" id="PF00850"/>
    </source>
</evidence>
<dbReference type="STRING" id="665126.ABB55_26760"/>
<dbReference type="InterPro" id="IPR023801">
    <property type="entry name" value="His_deacetylse_dom"/>
</dbReference>
<dbReference type="Pfam" id="PF00850">
    <property type="entry name" value="Hist_deacetyl"/>
    <property type="match status" value="1"/>
</dbReference>
<keyword evidence="3" id="KW-0479">Metal-binding</keyword>
<dbReference type="EMBL" id="LJYW01000001">
    <property type="protein sequence ID" value="KPL55392.1"/>
    <property type="molecule type" value="Genomic_DNA"/>
</dbReference>
<feature type="domain" description="Histone deacetylase" evidence="6">
    <location>
        <begin position="27"/>
        <end position="338"/>
    </location>
</feature>
<comment type="similarity">
    <text evidence="2">Belongs to the histone deacetylase family.</text>
</comment>
<dbReference type="AlphaFoldDB" id="A0A0P6WG22"/>
<gene>
    <name evidence="7" type="ORF">ABB55_26760</name>
</gene>
<dbReference type="RefSeq" id="WP_054361558.1">
    <property type="nucleotide sequence ID" value="NZ_LJYW01000001.1"/>
</dbReference>
<accession>A0A0P6WG22</accession>
<dbReference type="InterPro" id="IPR000286">
    <property type="entry name" value="HDACs"/>
</dbReference>
<dbReference type="SUPFAM" id="SSF52768">
    <property type="entry name" value="Arginase/deacetylase"/>
    <property type="match status" value="1"/>
</dbReference>
<dbReference type="PANTHER" id="PTHR10625">
    <property type="entry name" value="HISTONE DEACETYLASE HDAC1-RELATED"/>
    <property type="match status" value="1"/>
</dbReference>
<proteinExistence type="inferred from homology"/>
<protein>
    <submittedName>
        <fullName evidence="7">Acetylpolyamine aminohydrolase</fullName>
    </submittedName>
</protein>
<comment type="cofactor">
    <cofactor evidence="1">
        <name>Zn(2+)</name>
        <dbReference type="ChEBI" id="CHEBI:29105"/>
    </cofactor>
</comment>
<comment type="caution">
    <text evidence="7">The sequence shown here is derived from an EMBL/GenBank/DDBJ whole genome shotgun (WGS) entry which is preliminary data.</text>
</comment>
<reference evidence="7 8" key="2">
    <citation type="submission" date="2015-10" db="EMBL/GenBank/DDBJ databases">
        <title>Draft Genome Sequence of Prosthecomicrobium hirschii ATCC 27832.</title>
        <authorList>
            <person name="Daniel J."/>
            <person name="Givan S.A."/>
            <person name="Brun Y.V."/>
            <person name="Brown P.J."/>
        </authorList>
    </citation>
    <scope>NUCLEOTIDE SEQUENCE [LARGE SCALE GENOMIC DNA]</scope>
    <source>
        <strain evidence="7 8">16</strain>
    </source>
</reference>
<dbReference type="PRINTS" id="PR01270">
    <property type="entry name" value="HDASUPER"/>
</dbReference>
<dbReference type="PANTHER" id="PTHR10625:SF17">
    <property type="entry name" value="HISTONE DEACETYLASE 8"/>
    <property type="match status" value="1"/>
</dbReference>
<evidence type="ECO:0000313" key="7">
    <source>
        <dbReference type="EMBL" id="KPL55392.1"/>
    </source>
</evidence>
<organism evidence="7 8">
    <name type="scientific">Prosthecodimorpha hirschii</name>
    <dbReference type="NCBI Taxonomy" id="665126"/>
    <lineage>
        <taxon>Bacteria</taxon>
        <taxon>Pseudomonadati</taxon>
        <taxon>Pseudomonadota</taxon>
        <taxon>Alphaproteobacteria</taxon>
        <taxon>Hyphomicrobiales</taxon>
        <taxon>Ancalomicrobiaceae</taxon>
        <taxon>Prosthecodimorpha</taxon>
    </lineage>
</organism>
<dbReference type="Proteomes" id="UP000048984">
    <property type="component" value="Unassembled WGS sequence"/>
</dbReference>
<evidence type="ECO:0000256" key="5">
    <source>
        <dbReference type="ARBA" id="ARBA00022833"/>
    </source>
</evidence>
<dbReference type="CDD" id="cd10001">
    <property type="entry name" value="HDAC_classII_APAH"/>
    <property type="match status" value="1"/>
</dbReference>
<dbReference type="InterPro" id="IPR037138">
    <property type="entry name" value="His_deacetylse_dom_sf"/>
</dbReference>
<keyword evidence="5" id="KW-0862">Zinc</keyword>
<name>A0A0P6WG22_9HYPH</name>
<keyword evidence="8" id="KW-1185">Reference proteome</keyword>
<dbReference type="InterPro" id="IPR023696">
    <property type="entry name" value="Ureohydrolase_dom_sf"/>
</dbReference>
<dbReference type="Gene3D" id="3.40.800.20">
    <property type="entry name" value="Histone deacetylase domain"/>
    <property type="match status" value="1"/>
</dbReference>
<dbReference type="GO" id="GO:0004407">
    <property type="term" value="F:histone deacetylase activity"/>
    <property type="evidence" value="ECO:0007669"/>
    <property type="project" value="TreeGrafter"/>
</dbReference>
<evidence type="ECO:0000256" key="1">
    <source>
        <dbReference type="ARBA" id="ARBA00001947"/>
    </source>
</evidence>
<sequence>MITLFDAASRRHEPPGFVVAGRLQPSPERPERIDMLLDGLGRLGVAPVAPPPIELSAAGIVHTERYLAFLATVVERWARVGGGSAWPVPNIHALGRATLPEPSYPDSVIGQVGYHIGDGSAPILPGTLDAMLGAAASALEAARLVVGGERLVYALARPPGHHAAADVAAGFCYLNNSALAAETLVRAGHRVAILDVDVHHGNGTQAIFYDRADVLTVSIHADPARFYPFFWGYAHETGRGTGEGFNLNLPLARGTGDADYLAALATALDRVRRHEPTALVVAAGLDASAEDPFQGFAVTTAGFEAIGRAIGALGLPACVIQEGGYPSPSLGTNLAALLGGLGA</sequence>
<keyword evidence="4 7" id="KW-0378">Hydrolase</keyword>
<reference evidence="7 8" key="1">
    <citation type="submission" date="2015-09" db="EMBL/GenBank/DDBJ databases">
        <authorList>
            <person name="Jackson K.R."/>
            <person name="Lunt B.L."/>
            <person name="Fisher J.N.B."/>
            <person name="Gardner A.V."/>
            <person name="Bailey M.E."/>
            <person name="Deus L.M."/>
            <person name="Earl A.S."/>
            <person name="Gibby P.D."/>
            <person name="Hartmann K.A."/>
            <person name="Liu J.E."/>
            <person name="Manci A.M."/>
            <person name="Nielsen D.A."/>
            <person name="Solomon M.B."/>
            <person name="Breakwell D.P."/>
            <person name="Burnett S.H."/>
            <person name="Grose J.H."/>
        </authorList>
    </citation>
    <scope>NUCLEOTIDE SEQUENCE [LARGE SCALE GENOMIC DNA]</scope>
    <source>
        <strain evidence="7 8">16</strain>
    </source>
</reference>
<dbReference type="GO" id="GO:0016787">
    <property type="term" value="F:hydrolase activity"/>
    <property type="evidence" value="ECO:0007669"/>
    <property type="project" value="UniProtKB-KW"/>
</dbReference>
<dbReference type="GO" id="GO:0040029">
    <property type="term" value="P:epigenetic regulation of gene expression"/>
    <property type="evidence" value="ECO:0007669"/>
    <property type="project" value="TreeGrafter"/>
</dbReference>